<dbReference type="AlphaFoldDB" id="A0A6H2A3T1"/>
<dbReference type="EMBL" id="MT141516">
    <property type="protein sequence ID" value="QJA64241.1"/>
    <property type="molecule type" value="Genomic_DNA"/>
</dbReference>
<accession>A0A6H2A3T1</accession>
<evidence type="ECO:0000313" key="1">
    <source>
        <dbReference type="EMBL" id="QJA54856.1"/>
    </source>
</evidence>
<reference evidence="1" key="1">
    <citation type="submission" date="2020-03" db="EMBL/GenBank/DDBJ databases">
        <title>The deep terrestrial virosphere.</title>
        <authorList>
            <person name="Holmfeldt K."/>
            <person name="Nilsson E."/>
            <person name="Simone D."/>
            <person name="Lopez-Fernandez M."/>
            <person name="Wu X."/>
            <person name="de Brujin I."/>
            <person name="Lundin D."/>
            <person name="Andersson A."/>
            <person name="Bertilsson S."/>
            <person name="Dopson M."/>
        </authorList>
    </citation>
    <scope>NUCLEOTIDE SEQUENCE</scope>
    <source>
        <strain evidence="3">MM415A00385</strain>
        <strain evidence="2">MM415B00526</strain>
        <strain evidence="1">TM448A06025</strain>
    </source>
</reference>
<protein>
    <submittedName>
        <fullName evidence="1">Uncharacterized protein</fullName>
    </submittedName>
</protein>
<gene>
    <name evidence="3" type="ORF">MM415A00385_0013</name>
    <name evidence="2" type="ORF">MM415B00526_0004</name>
    <name evidence="1" type="ORF">TM448A06025_0007</name>
</gene>
<dbReference type="EMBL" id="MT142492">
    <property type="protein sequence ID" value="QJA82623.1"/>
    <property type="molecule type" value="Genomic_DNA"/>
</dbReference>
<dbReference type="EMBL" id="MT144544">
    <property type="protein sequence ID" value="QJA54856.1"/>
    <property type="molecule type" value="Genomic_DNA"/>
</dbReference>
<sequence length="56" mass="6543">MPDNPELIQGLEDELDILVHKAHHSGMNYWDILKVFMKRCSTLAMQSESEYLQHLS</sequence>
<evidence type="ECO:0000313" key="3">
    <source>
        <dbReference type="EMBL" id="QJA82623.1"/>
    </source>
</evidence>
<proteinExistence type="predicted"/>
<evidence type="ECO:0000313" key="2">
    <source>
        <dbReference type="EMBL" id="QJA64241.1"/>
    </source>
</evidence>
<organism evidence="1">
    <name type="scientific">viral metagenome</name>
    <dbReference type="NCBI Taxonomy" id="1070528"/>
    <lineage>
        <taxon>unclassified sequences</taxon>
        <taxon>metagenomes</taxon>
        <taxon>organismal metagenomes</taxon>
    </lineage>
</organism>
<name>A0A6H2A3T1_9ZZZZ</name>